<evidence type="ECO:0000256" key="2">
    <source>
        <dbReference type="ARBA" id="ARBA00022692"/>
    </source>
</evidence>
<dbReference type="Gene3D" id="3.30.420.10">
    <property type="entry name" value="Ribonuclease H-like superfamily/Ribonuclease H"/>
    <property type="match status" value="1"/>
</dbReference>
<dbReference type="Gene3D" id="1.20.1640.10">
    <property type="entry name" value="Multidrug efflux transporter AcrB transmembrane domain"/>
    <property type="match status" value="2"/>
</dbReference>
<dbReference type="Pfam" id="PF03372">
    <property type="entry name" value="Exo_endo_phos"/>
    <property type="match status" value="1"/>
</dbReference>
<dbReference type="SUPFAM" id="SSF56219">
    <property type="entry name" value="DNase I-like"/>
    <property type="match status" value="1"/>
</dbReference>
<feature type="transmembrane region" description="Helical" evidence="8">
    <location>
        <begin position="1643"/>
        <end position="1664"/>
    </location>
</feature>
<feature type="region of interest" description="Disordered" evidence="7">
    <location>
        <begin position="2587"/>
        <end position="2615"/>
    </location>
</feature>
<dbReference type="PROSITE" id="PS50156">
    <property type="entry name" value="SSD"/>
    <property type="match status" value="1"/>
</dbReference>
<feature type="transmembrane region" description="Helical" evidence="8">
    <location>
        <begin position="2473"/>
        <end position="2495"/>
    </location>
</feature>
<feature type="transmembrane region" description="Helical" evidence="8">
    <location>
        <begin position="1797"/>
        <end position="1822"/>
    </location>
</feature>
<evidence type="ECO:0000256" key="9">
    <source>
        <dbReference type="SAM" id="SignalP"/>
    </source>
</evidence>
<feature type="domain" description="RNase H type-1" evidence="12">
    <location>
        <begin position="1254"/>
        <end position="1414"/>
    </location>
</feature>
<keyword evidence="3 8" id="KW-1133">Transmembrane helix</keyword>
<reference evidence="13" key="1">
    <citation type="submission" date="2022-10" db="EMBL/GenBank/DDBJ databases">
        <authorList>
            <person name="Chen Y."/>
            <person name="Dougan E. K."/>
            <person name="Chan C."/>
            <person name="Rhodes N."/>
            <person name="Thang M."/>
        </authorList>
    </citation>
    <scope>NUCLEOTIDE SEQUENCE</scope>
</reference>
<dbReference type="Gene3D" id="3.60.10.10">
    <property type="entry name" value="Endonuclease/exonuclease/phosphatase"/>
    <property type="match status" value="1"/>
</dbReference>
<dbReference type="GO" id="GO:0016020">
    <property type="term" value="C:membrane"/>
    <property type="evidence" value="ECO:0007669"/>
    <property type="project" value="UniProtKB-SubCell"/>
</dbReference>
<evidence type="ECO:0000256" key="3">
    <source>
        <dbReference type="ARBA" id="ARBA00022989"/>
    </source>
</evidence>
<sequence>MRPAFHSSRIGSGCTGVRWWFLLVLLTLLRVGEAAHPGPDAEFWNLGIANPSGLNGKLDQVAHLPGDAWILTETQLSQKGVSSFVKGLKMLQSPWRYAITGSPCLPRHHTDTGSHSGVMLVSKSPARALVHGFSADVYASARVQVVGVAVAQAWITVGMLYGVPCNAHHRQAKYQTEALLAELVDRVGLQASGPRVIGGDFNYGPEELEQLDRLRSLGFREVQDLRAWQFGQSVEATGRGSRRIDQMWISPELQRVYRGTQVEFDYWADHAAVSASFDLGCLSSTVHAWRVPQPFPWPKEWTCQVNVDLSGDLTESYAQFWHQVETQAVSWNRHQGVYASRQQCGRASVLETTPTKHFLSPLKKGRKGDVQPSYLGVSLQHARFFRQLRRLQSLCRILRKGVTSWSGSFNRDETWRAIRTAVGFPGGFGLWWTTQGLSPTLVAPLPLLCPDLDFAQGLFHGFQAFVQRYEQGLISQRYSHAKRRREQNLAHVFRDCKEDPLPQADTLVDRLDVGVDEVRADDMSLVLTRPVRLFDDLPVVVNGQVLEVVAHSEDQIWVSDTSGVQPGHVLSQERAVISDEAILQKFADVWSTRWQKHHHVQPGQWDQICGFLDRTAPVVEWSCTDWSVERFCHAVRLKKPRAGKGPDGVSQPDLRSLPADACAVLTGFYAAVEKGAMWPAQMASGFVSSLAKHPAACSVDEFRPVVVYSLAYRVWSSVRAREALRSIMPHLPVSVQGGVPSRHAKSTWYELASALELAYVNEEAIHGILMDIQKCFNNIPRLPLWHALLRMGFPPHILRAWVSFVSGQTRRFRVRSSVGGPVASNCGLPEGCALSVFGMAVVDWMLDWWLQALNVRVDLRTFVDDWGVMFWDVGVFERLWTSLEVFTDQLDLRLDLSKTCLWSTDALARKQLRQSPLHVTLAARNLGAHQNFSKHCHNAELQKRMSRMPMVWVRLRASPGSYRAKLSTIHMMAWPRALHGVSVVHVGENHFKTLRSGAVRALKSDRKGANPYLHLAAASCQTDPEAWAILQTMRGTRELGSSDRVESLLGVFADTELSLPANGPTAVLASRVRRLGWAVGGQGLLQDRFGSFSLMQVAWDELVLRFQFSWGHVLAQAVSHRPTFSGLSQVDLPELHRSLKEYGAADQVFLRCHLDGTLFTQNGRAKFKEAVTSKCPWCPAKDGFHHRAWICPHFASCRAHLTPDQLAVLPSLPPCLVDHGWPLVLPEYEMFVDFLLREDGLCKMSPLDPPIQSSSQVVELFLDGTSLHPHEPKLRYAAWAVTVVPGGAGTWDNRLLMGGHVVGLSQTALRAELTAALHAVRWAVQRSQPVRLWCDCQAVIRGIRKLQNGRAPKRNGAHSDLWMQLHAALSQNPGLIQVRKVVSHGDLRAATGPLEEWAYWHNALTDMAADGVNRRRSDEFMLVWQGLYGALMFHRQLHRAIQQVLLQTSRLAVSEQQTRQVTPLPAQVSAVEVSLPQQWEVSEKLISRYGRVNTMHLYNWWVAVGVGLMRGSQPLVHIAGIQLFYTFNLFTGFEGPWCSKKRWFSSEETAPELARRPWGERCKLFLMMWKSFLRSHKIVVPTRMARPTSAALAKWCACYRLRASQETVDEIDQLIFTQLGRLQRNLRLNFDGGGVSTMQLWDVLQSDCLFAIGSVLFIITYLTIHAGSPLLSCGSMLLTMLAIPMAFLVTALVSGSNEVTGAAFLSIFLIAGLGADVVLVFINFWARSKTSTPEPPTPCTSTAILGARKRQRDANSTFERVKYVYRHAGLACLGTTLTTAASFFANLASVLRALREFGFFMGMCILGAYLYLLLVLPALLILNDCLTSLRCSKRCAEACAGGVRRLCRCRPPSSKGLCERLILAYRRCCFLFFLILVVAFGVWTGTVARLDVGVPQMFPDGHNLNDVEDIAEDFLAASERWTRDELRICNFLVHEDRRNFMQCAVHQCQITLEGPLTFMGSSDRNGSAECDCFPSELESSQCHMVHPGEEGYILIRVRVVGDVPHEAIEQWRGTAEFRDYAMQAAILANPMLQSEIEAGMNKSFFRWARSGPGHALQQEFWETGEIITTNYEVLANFAIPVKRTDRSIQVCHADRLCYCGAAICTYPGRRLVDPVIPDIFFLQRLTIPLLVAPTVPPRLLLAADVAVTEGHPGHFAFGPSVAPMATAPAPFGRRLQGGVDVSLVWGLRTNDLMPLLGQPERAWHFEAAFRMDAPSTQRQLFAACSLGKDKPELLVQETACWVKNFRSYVKMAGLPFPLQSTWFQSTFSKFVDGRVLPSGILVKDYMWLAENFELKATYVQFTVGLNYMTAQSSTILSLMQEWDNVVDEINQNAPPELGSTWHTSSLWIRAEAELAIVNSTVLTMLVSAICGFLGALFFTHWDPFLSLMVVVNVIGVTLALAWFMMVLMGWAVGVLEVLGLIVFVGYSITYTLHIAHKYQEHILSSESIQLGRRTRERRTLAVSYALRSMSGSIVGSAITTLGSSFFLFFCQLVIFVKLATVLFSVTFFACVFATFAFPAALLCVGPVGTSCEVLPQLWKSYSAPGSDGPDHPRVHSEAECVQMSSKLAKKIVVDDGVASHVFLASGSTSSLPRRSSDAAQEKRPRKSQDLAITVL</sequence>
<dbReference type="PANTHER" id="PTHR45951">
    <property type="entry name" value="PROTEIN DISPATCHED-RELATED"/>
    <property type="match status" value="1"/>
</dbReference>
<comment type="caution">
    <text evidence="13">The sequence shown here is derived from an EMBL/GenBank/DDBJ whole genome shotgun (WGS) entry which is preliminary data.</text>
</comment>
<reference evidence="14" key="2">
    <citation type="submission" date="2024-04" db="EMBL/GenBank/DDBJ databases">
        <authorList>
            <person name="Chen Y."/>
            <person name="Shah S."/>
            <person name="Dougan E. K."/>
            <person name="Thang M."/>
            <person name="Chan C."/>
        </authorList>
    </citation>
    <scope>NUCLEOTIDE SEQUENCE [LARGE SCALE GENOMIC DNA]</scope>
</reference>
<feature type="transmembrane region" description="Helical" evidence="8">
    <location>
        <begin position="2354"/>
        <end position="2377"/>
    </location>
</feature>
<dbReference type="InterPro" id="IPR002156">
    <property type="entry name" value="RNaseH_domain"/>
</dbReference>
<evidence type="ECO:0000259" key="11">
    <source>
        <dbReference type="PROSITE" id="PS50878"/>
    </source>
</evidence>
<protein>
    <submittedName>
        <fullName evidence="15">Protein dispatched-like 1</fullName>
    </submittedName>
</protein>
<dbReference type="Pfam" id="PF00078">
    <property type="entry name" value="RVT_1"/>
    <property type="match status" value="1"/>
</dbReference>
<feature type="transmembrane region" description="Helical" evidence="8">
    <location>
        <begin position="1702"/>
        <end position="1726"/>
    </location>
</feature>
<dbReference type="InterPro" id="IPR000731">
    <property type="entry name" value="SSD"/>
</dbReference>
<dbReference type="EMBL" id="CAMXCT030005445">
    <property type="protein sequence ID" value="CAL4799697.1"/>
    <property type="molecule type" value="Genomic_DNA"/>
</dbReference>
<evidence type="ECO:0000313" key="14">
    <source>
        <dbReference type="EMBL" id="CAL1165760.1"/>
    </source>
</evidence>
<feature type="transmembrane region" description="Helical" evidence="8">
    <location>
        <begin position="1869"/>
        <end position="1888"/>
    </location>
</feature>
<dbReference type="OrthoDB" id="435089at2759"/>
<evidence type="ECO:0000259" key="12">
    <source>
        <dbReference type="PROSITE" id="PS50879"/>
    </source>
</evidence>
<dbReference type="InterPro" id="IPR012337">
    <property type="entry name" value="RNaseH-like_sf"/>
</dbReference>
<keyword evidence="4 8" id="KW-0472">Membrane</keyword>
<evidence type="ECO:0000256" key="8">
    <source>
        <dbReference type="SAM" id="Phobius"/>
    </source>
</evidence>
<dbReference type="PROSITE" id="PS50878">
    <property type="entry name" value="RT_POL"/>
    <property type="match status" value="1"/>
</dbReference>
<evidence type="ECO:0000313" key="16">
    <source>
        <dbReference type="Proteomes" id="UP001152797"/>
    </source>
</evidence>
<keyword evidence="2 8" id="KW-0812">Transmembrane</keyword>
<dbReference type="GO" id="GO:0004523">
    <property type="term" value="F:RNA-DNA hybrid ribonuclease activity"/>
    <property type="evidence" value="ECO:0007669"/>
    <property type="project" value="InterPro"/>
</dbReference>
<feature type="chain" id="PRO_5043272756" evidence="9">
    <location>
        <begin position="35"/>
        <end position="2615"/>
    </location>
</feature>
<dbReference type="SUPFAM" id="SSF82866">
    <property type="entry name" value="Multidrug efflux transporter AcrB transmembrane domain"/>
    <property type="match status" value="2"/>
</dbReference>
<comment type="subcellular location">
    <subcellularLocation>
        <location evidence="1">Membrane</location>
        <topology evidence="1">Multi-pass membrane protein</topology>
    </subcellularLocation>
</comment>
<dbReference type="EMBL" id="CAMXCT010005445">
    <property type="protein sequence ID" value="CAI4012385.1"/>
    <property type="molecule type" value="Genomic_DNA"/>
</dbReference>
<feature type="transmembrane region" description="Helical" evidence="8">
    <location>
        <begin position="2384"/>
        <end position="2404"/>
    </location>
</feature>
<dbReference type="InterPro" id="IPR005135">
    <property type="entry name" value="Endo/exonuclease/phosphatase"/>
</dbReference>
<evidence type="ECO:0000256" key="7">
    <source>
        <dbReference type="SAM" id="MobiDB-lite"/>
    </source>
</evidence>
<dbReference type="PANTHER" id="PTHR45951:SF3">
    <property type="entry name" value="PROTEIN DISPATCHED"/>
    <property type="match status" value="1"/>
</dbReference>
<gene>
    <name evidence="13" type="ORF">C1SCF055_LOCUS37450</name>
</gene>
<organism evidence="13">
    <name type="scientific">Cladocopium goreaui</name>
    <dbReference type="NCBI Taxonomy" id="2562237"/>
    <lineage>
        <taxon>Eukaryota</taxon>
        <taxon>Sar</taxon>
        <taxon>Alveolata</taxon>
        <taxon>Dinophyceae</taxon>
        <taxon>Suessiales</taxon>
        <taxon>Symbiodiniaceae</taxon>
        <taxon>Cladocopium</taxon>
    </lineage>
</organism>
<evidence type="ECO:0000259" key="10">
    <source>
        <dbReference type="PROSITE" id="PS50156"/>
    </source>
</evidence>
<feature type="domain" description="SSD" evidence="10">
    <location>
        <begin position="1671"/>
        <end position="1822"/>
    </location>
</feature>
<dbReference type="GO" id="GO:0007224">
    <property type="term" value="P:smoothened signaling pathway"/>
    <property type="evidence" value="ECO:0007669"/>
    <property type="project" value="TreeGrafter"/>
</dbReference>
<feature type="transmembrane region" description="Helical" evidence="8">
    <location>
        <begin position="2501"/>
        <end position="2524"/>
    </location>
</feature>
<proteinExistence type="inferred from homology"/>
<evidence type="ECO:0000256" key="5">
    <source>
        <dbReference type="ARBA" id="ARBA00023180"/>
    </source>
</evidence>
<evidence type="ECO:0000256" key="1">
    <source>
        <dbReference type="ARBA" id="ARBA00004141"/>
    </source>
</evidence>
<evidence type="ECO:0000313" key="15">
    <source>
        <dbReference type="EMBL" id="CAL4799697.1"/>
    </source>
</evidence>
<feature type="compositionally biased region" description="Basic and acidic residues" evidence="7">
    <location>
        <begin position="2594"/>
        <end position="2608"/>
    </location>
</feature>
<dbReference type="InterPro" id="IPR036397">
    <property type="entry name" value="RNaseH_sf"/>
</dbReference>
<feature type="transmembrane region" description="Helical" evidence="8">
    <location>
        <begin position="1676"/>
        <end position="1696"/>
    </location>
</feature>
<dbReference type="EMBL" id="CAMXCT020005445">
    <property type="protein sequence ID" value="CAL1165760.1"/>
    <property type="molecule type" value="Genomic_DNA"/>
</dbReference>
<feature type="signal peptide" evidence="9">
    <location>
        <begin position="1"/>
        <end position="34"/>
    </location>
</feature>
<feature type="domain" description="Reverse transcriptase" evidence="11">
    <location>
        <begin position="671"/>
        <end position="921"/>
    </location>
</feature>
<dbReference type="InterPro" id="IPR000477">
    <property type="entry name" value="RT_dom"/>
</dbReference>
<keyword evidence="5" id="KW-0325">Glycoprotein</keyword>
<keyword evidence="9" id="KW-0732">Signal</keyword>
<dbReference type="GO" id="GO:0022857">
    <property type="term" value="F:transmembrane transporter activity"/>
    <property type="evidence" value="ECO:0007669"/>
    <property type="project" value="TreeGrafter"/>
</dbReference>
<accession>A0A9P1GG86</accession>
<dbReference type="GO" id="GO:0003676">
    <property type="term" value="F:nucleic acid binding"/>
    <property type="evidence" value="ECO:0007669"/>
    <property type="project" value="InterPro"/>
</dbReference>
<dbReference type="PROSITE" id="PS50879">
    <property type="entry name" value="RNASE_H_1"/>
    <property type="match status" value="1"/>
</dbReference>
<keyword evidence="16" id="KW-1185">Reference proteome</keyword>
<evidence type="ECO:0000256" key="4">
    <source>
        <dbReference type="ARBA" id="ARBA00023136"/>
    </source>
</evidence>
<name>A0A9P1GG86_9DINO</name>
<dbReference type="InterPro" id="IPR052081">
    <property type="entry name" value="Dispatched_Hh_regulator"/>
</dbReference>
<evidence type="ECO:0000313" key="13">
    <source>
        <dbReference type="EMBL" id="CAI4012385.1"/>
    </source>
</evidence>
<evidence type="ECO:0000256" key="6">
    <source>
        <dbReference type="ARBA" id="ARBA00038046"/>
    </source>
</evidence>
<dbReference type="SUPFAM" id="SSF53098">
    <property type="entry name" value="Ribonuclease H-like"/>
    <property type="match status" value="1"/>
</dbReference>
<feature type="transmembrane region" description="Helical" evidence="8">
    <location>
        <begin position="1768"/>
        <end position="1791"/>
    </location>
</feature>
<comment type="similarity">
    <text evidence="6">Belongs to the dispatched family.</text>
</comment>
<feature type="transmembrane region" description="Helical" evidence="8">
    <location>
        <begin position="2410"/>
        <end position="2432"/>
    </location>
</feature>
<dbReference type="InterPro" id="IPR036691">
    <property type="entry name" value="Endo/exonu/phosph_ase_sf"/>
</dbReference>
<dbReference type="Proteomes" id="UP001152797">
    <property type="component" value="Unassembled WGS sequence"/>
</dbReference>